<proteinExistence type="predicted"/>
<dbReference type="GO" id="GO:0047536">
    <property type="term" value="F:2-aminoadipate transaminase activity"/>
    <property type="evidence" value="ECO:0007669"/>
    <property type="project" value="TreeGrafter"/>
</dbReference>
<reference evidence="2" key="1">
    <citation type="journal article" date="2014" name="BMC Genomics">
        <title>Characterizing the developmental transcriptome of the oriental fruit fly, Bactrocera dorsalis (Diptera: Tephritidae) through comparative genomic analysis with Drosophila melanogaster utilizing modENCODE datasets.</title>
        <authorList>
            <person name="Geib S.M."/>
            <person name="Calla B."/>
            <person name="Hall B."/>
            <person name="Hou S."/>
            <person name="Manoukis N.C."/>
        </authorList>
    </citation>
    <scope>NUCLEOTIDE SEQUENCE</scope>
    <source>
        <strain evidence="2">Punador</strain>
    </source>
</reference>
<organism evidence="2">
    <name type="scientific">Bactrocera dorsalis</name>
    <name type="common">Oriental fruit fly</name>
    <name type="synonym">Dacus dorsalis</name>
    <dbReference type="NCBI Taxonomy" id="27457"/>
    <lineage>
        <taxon>Eukaryota</taxon>
        <taxon>Metazoa</taxon>
        <taxon>Ecdysozoa</taxon>
        <taxon>Arthropoda</taxon>
        <taxon>Hexapoda</taxon>
        <taxon>Insecta</taxon>
        <taxon>Pterygota</taxon>
        <taxon>Neoptera</taxon>
        <taxon>Endopterygota</taxon>
        <taxon>Diptera</taxon>
        <taxon>Brachycera</taxon>
        <taxon>Muscomorpha</taxon>
        <taxon>Tephritoidea</taxon>
        <taxon>Tephritidae</taxon>
        <taxon>Bactrocera</taxon>
        <taxon>Bactrocera</taxon>
    </lineage>
</organism>
<dbReference type="CDD" id="cd00609">
    <property type="entry name" value="AAT_like"/>
    <property type="match status" value="1"/>
</dbReference>
<dbReference type="AlphaFoldDB" id="A0A034W791"/>
<sequence>MCSRFLCTTLLRLRLNVKNRNIKSAKYFATGLGKHPYNQATNPLCAINKTQTPEVIVSDSPSFDVIRGEMALVNVDRKLKHLFDGGDWNVYDENVLNLGVGAPGPDLLQNCCDIFEAATKHRLKHEKQSNLSYLFQYGPTSGSVEIRNAIAEYFSSLYVDDPVKSEDLIITTGASQGLHFVLSTLLDLNGVIFVDEVTYMIALDTMKQFTTLTIVPLKLNDDGVDVKELEKIVQEKRFQSKSKTFWAMYYTIPTYHNPTGILFSEAVCQELANLARQYDFLILCDDVYNILNYTSSKPTKRLFAYDNGPGNIISNGSFAKLIGPGVRVGWLEVPARLKPILENSGILNSGGCFNNYTSGILASLFELKLAQEHIAIVKRAYKERMLAACEILEKNLPVSCKWIKPSGGYFIWISLPTNTDAGKLLQTCLQDEKIFFIIGSRFAYKPMVANNCLRLSISFHKKDKLVDGVTRFCAVVKRFLEEPKK</sequence>
<dbReference type="Gene3D" id="3.40.640.10">
    <property type="entry name" value="Type I PLP-dependent aspartate aminotransferase-like (Major domain)"/>
    <property type="match status" value="1"/>
</dbReference>
<dbReference type="PANTHER" id="PTHR42858">
    <property type="entry name" value="AMINOTRANSFERASE"/>
    <property type="match status" value="1"/>
</dbReference>
<dbReference type="GO" id="GO:0030170">
    <property type="term" value="F:pyridoxal phosphate binding"/>
    <property type="evidence" value="ECO:0007669"/>
    <property type="project" value="InterPro"/>
</dbReference>
<dbReference type="Gene3D" id="3.90.1150.10">
    <property type="entry name" value="Aspartate Aminotransferase, domain 1"/>
    <property type="match status" value="1"/>
</dbReference>
<name>A0A034W791_BACDO</name>
<dbReference type="OrthoDB" id="7042322at2759"/>
<feature type="domain" description="Aminotransferase class I/classII large" evidence="1">
    <location>
        <begin position="94"/>
        <end position="465"/>
    </location>
</feature>
<dbReference type="InterPro" id="IPR015421">
    <property type="entry name" value="PyrdxlP-dep_Trfase_major"/>
</dbReference>
<dbReference type="PANTHER" id="PTHR42858:SF1">
    <property type="entry name" value="LD15494P"/>
    <property type="match status" value="1"/>
</dbReference>
<keyword evidence="2" id="KW-0808">Transferase</keyword>
<gene>
    <name evidence="2" type="primary">Y104</name>
</gene>
<accession>A0A034W791</accession>
<dbReference type="InterPro" id="IPR015424">
    <property type="entry name" value="PyrdxlP-dep_Trfase"/>
</dbReference>
<dbReference type="InterPro" id="IPR015422">
    <property type="entry name" value="PyrdxlP-dep_Trfase_small"/>
</dbReference>
<protein>
    <submittedName>
        <fullName evidence="2">Putative aminotransferase SSO0104</fullName>
    </submittedName>
</protein>
<evidence type="ECO:0000259" key="1">
    <source>
        <dbReference type="Pfam" id="PF00155"/>
    </source>
</evidence>
<keyword evidence="2" id="KW-0032">Aminotransferase</keyword>
<dbReference type="InterPro" id="IPR004839">
    <property type="entry name" value="Aminotransferase_I/II_large"/>
</dbReference>
<dbReference type="SUPFAM" id="SSF53383">
    <property type="entry name" value="PLP-dependent transferases"/>
    <property type="match status" value="1"/>
</dbReference>
<dbReference type="EMBL" id="GAKP01007506">
    <property type="protein sequence ID" value="JAC51446.1"/>
    <property type="molecule type" value="Transcribed_RNA"/>
</dbReference>
<dbReference type="Pfam" id="PF00155">
    <property type="entry name" value="Aminotran_1_2"/>
    <property type="match status" value="1"/>
</dbReference>
<evidence type="ECO:0000313" key="2">
    <source>
        <dbReference type="EMBL" id="JAC51446.1"/>
    </source>
</evidence>